<dbReference type="GeneID" id="26514851"/>
<evidence type="ECO:0000256" key="1">
    <source>
        <dbReference type="SAM" id="MobiDB-lite"/>
    </source>
</evidence>
<feature type="compositionally biased region" description="Polar residues" evidence="1">
    <location>
        <begin position="567"/>
        <end position="579"/>
    </location>
</feature>
<accession>A0A0P8XR59</accession>
<gene>
    <name evidence="2" type="primary">Dana\GF27442</name>
    <name evidence="2" type="ORF">GF27442</name>
</gene>
<feature type="compositionally biased region" description="Low complexity" evidence="1">
    <location>
        <begin position="660"/>
        <end position="670"/>
    </location>
</feature>
<feature type="compositionally biased region" description="Basic and acidic residues" evidence="1">
    <location>
        <begin position="678"/>
        <end position="692"/>
    </location>
</feature>
<keyword evidence="3" id="KW-1185">Reference proteome</keyword>
<dbReference type="AlphaFoldDB" id="A0A0P8XR59"/>
<feature type="compositionally biased region" description="Basic residues" evidence="1">
    <location>
        <begin position="414"/>
        <end position="434"/>
    </location>
</feature>
<dbReference type="KEGG" id="dan:26514851"/>
<dbReference type="OrthoDB" id="7864793at2759"/>
<dbReference type="InParanoid" id="A0A0P8XR59"/>
<dbReference type="eggNOG" id="KOG2322">
    <property type="taxonomic scope" value="Eukaryota"/>
</dbReference>
<dbReference type="EMBL" id="CH902619">
    <property type="protein sequence ID" value="KPU77048.1"/>
    <property type="molecule type" value="Genomic_DNA"/>
</dbReference>
<dbReference type="Proteomes" id="UP000007801">
    <property type="component" value="Unassembled WGS sequence"/>
</dbReference>
<proteinExistence type="predicted"/>
<organism evidence="2 3">
    <name type="scientific">Drosophila ananassae</name>
    <name type="common">Fruit fly</name>
    <dbReference type="NCBI Taxonomy" id="7217"/>
    <lineage>
        <taxon>Eukaryota</taxon>
        <taxon>Metazoa</taxon>
        <taxon>Ecdysozoa</taxon>
        <taxon>Arthropoda</taxon>
        <taxon>Hexapoda</taxon>
        <taxon>Insecta</taxon>
        <taxon>Pterygota</taxon>
        <taxon>Neoptera</taxon>
        <taxon>Endopterygota</taxon>
        <taxon>Diptera</taxon>
        <taxon>Brachycera</taxon>
        <taxon>Muscomorpha</taxon>
        <taxon>Ephydroidea</taxon>
        <taxon>Drosophilidae</taxon>
        <taxon>Drosophila</taxon>
        <taxon>Sophophora</taxon>
    </lineage>
</organism>
<name>A0A0P8XR59_DROAN</name>
<protein>
    <submittedName>
        <fullName evidence="2">Uncharacterized protein</fullName>
    </submittedName>
</protein>
<feature type="region of interest" description="Disordered" evidence="1">
    <location>
        <begin position="24"/>
        <end position="51"/>
    </location>
</feature>
<feature type="compositionally biased region" description="Acidic residues" evidence="1">
    <location>
        <begin position="702"/>
        <end position="717"/>
    </location>
</feature>
<feature type="region of interest" description="Disordered" evidence="1">
    <location>
        <begin position="518"/>
        <end position="610"/>
    </location>
</feature>
<feature type="compositionally biased region" description="Basic and acidic residues" evidence="1">
    <location>
        <begin position="540"/>
        <end position="561"/>
    </location>
</feature>
<sequence length="960" mass="112525">MPIFFRAFSRASIRPLVANEQKTLVRWPGPKTTQNPPPPQRPVPKDNLRKEQTLSKRPFCFRLLGGNERFQVKSCMAESLAGLGCKKAPTWADINKHIGALRRTYSRNISEKSRRSMTQSTTSRVSYAPSSGEHFKAMSVNLMEFYDQISIRKKMRQVQRTQTKPKLNIFQVRNHLRFLLSRLKLKRRRSMKRSPKNSPILPQFKATPTRPIRKFLLKRPRRKRRHRKTQDLEEIFHPVTKNRHRPRNSRIKHLKKHALPDDPVEVRNYLSPNKARSMNRYRKKMPYQATKPPIKTPKTLPEAPRKIYRKPKLRPSRPYTIGRFGRTEERSKIPEVPRKIYGKPKLWPPRDVRFRRSSKEKRIDKTPEAPRKIDGKPKIWPPRDIRFRRSSREKRTDLRSSNIERSKTPEAPRKIYRKPRMIRSRRSSKAKRKELRSPETERFQPDPKSFTKKQRRPVVGRHPRTIPDKPREESVKKPVVEERTEKEKRKPSDNIQPSIKVHKKSSWVFEKDALAAERTGGKLRRKFIRRAKVKRSVSPAERDNRELSSDSGHRKPAEKVIRRAKAKTSSSEAQPQTGARRTPPPNPQRRKLIRRRSTLEAPIPRKTQGSAFKLGEGLKIKDYGFKKTKKAVPPPIVAEPVQEETRSLNRSSFRTLERPSYSSARSAASSMFGKLTNRSREGSVASREDTSRQRSQQKVQEEELIVPPEDDSPGENDEFFERIKRNLYTMTNSSKPSLRDYTSLLNAVQKEMPLHVNDYPSLLDGQDPIKKKKRIRLERKRKKKQHRLPPINAKTQTKCICGICHYLQKFRAEKLPPIYAEVANRQKDLKHRQYYMDHLRHRNFSILDSYKAEIADDSRPIISQPLLDNTKVDCPSKPIDPYENDFNWSGKNIYMNRSLPAACWSLSSSYAHKTRILDDYKAPNVSKIFQLCYRTLFEADQQTTNLSANDCQFRERLCCA</sequence>
<feature type="region of interest" description="Disordered" evidence="1">
    <location>
        <begin position="335"/>
        <end position="506"/>
    </location>
</feature>
<feature type="compositionally biased region" description="Basic and acidic residues" evidence="1">
    <location>
        <begin position="393"/>
        <end position="413"/>
    </location>
</feature>
<evidence type="ECO:0000313" key="3">
    <source>
        <dbReference type="Proteomes" id="UP000007801"/>
    </source>
</evidence>
<feature type="compositionally biased region" description="Basic residues" evidence="1">
    <location>
        <begin position="521"/>
        <end position="535"/>
    </location>
</feature>
<feature type="compositionally biased region" description="Basic and acidic residues" evidence="1">
    <location>
        <begin position="435"/>
        <end position="445"/>
    </location>
</feature>
<feature type="compositionally biased region" description="Basic and acidic residues" evidence="1">
    <location>
        <begin position="360"/>
        <end position="387"/>
    </location>
</feature>
<evidence type="ECO:0000313" key="2">
    <source>
        <dbReference type="EMBL" id="KPU77048.1"/>
    </source>
</evidence>
<feature type="compositionally biased region" description="Basic and acidic residues" evidence="1">
    <location>
        <begin position="465"/>
        <end position="492"/>
    </location>
</feature>
<feature type="compositionally biased region" description="Basic residues" evidence="1">
    <location>
        <begin position="450"/>
        <end position="464"/>
    </location>
</feature>
<feature type="region of interest" description="Disordered" evidence="1">
    <location>
        <begin position="636"/>
        <end position="717"/>
    </location>
</feature>
<reference evidence="2 3" key="1">
    <citation type="journal article" date="2007" name="Nature">
        <title>Evolution of genes and genomes on the Drosophila phylogeny.</title>
        <authorList>
            <consortium name="Drosophila 12 Genomes Consortium"/>
            <person name="Clark A.G."/>
            <person name="Eisen M.B."/>
            <person name="Smith D.R."/>
            <person name="Bergman C.M."/>
            <person name="Oliver B."/>
            <person name="Markow T.A."/>
            <person name="Kaufman T.C."/>
            <person name="Kellis M."/>
            <person name="Gelbart W."/>
            <person name="Iyer V.N."/>
            <person name="Pollard D.A."/>
            <person name="Sackton T.B."/>
            <person name="Larracuente A.M."/>
            <person name="Singh N.D."/>
            <person name="Abad J.P."/>
            <person name="Abt D.N."/>
            <person name="Adryan B."/>
            <person name="Aguade M."/>
            <person name="Akashi H."/>
            <person name="Anderson W.W."/>
            <person name="Aquadro C.F."/>
            <person name="Ardell D.H."/>
            <person name="Arguello R."/>
            <person name="Artieri C.G."/>
            <person name="Barbash D.A."/>
            <person name="Barker D."/>
            <person name="Barsanti P."/>
            <person name="Batterham P."/>
            <person name="Batzoglou S."/>
            <person name="Begun D."/>
            <person name="Bhutkar A."/>
            <person name="Blanco E."/>
            <person name="Bosak S.A."/>
            <person name="Bradley R.K."/>
            <person name="Brand A.D."/>
            <person name="Brent M.R."/>
            <person name="Brooks A.N."/>
            <person name="Brown R.H."/>
            <person name="Butlin R.K."/>
            <person name="Caggese C."/>
            <person name="Calvi B.R."/>
            <person name="Bernardo de Carvalho A."/>
            <person name="Caspi A."/>
            <person name="Castrezana S."/>
            <person name="Celniker S.E."/>
            <person name="Chang J.L."/>
            <person name="Chapple C."/>
            <person name="Chatterji S."/>
            <person name="Chinwalla A."/>
            <person name="Civetta A."/>
            <person name="Clifton S.W."/>
            <person name="Comeron J.M."/>
            <person name="Costello J.C."/>
            <person name="Coyne J.A."/>
            <person name="Daub J."/>
            <person name="David R.G."/>
            <person name="Delcher A.L."/>
            <person name="Delehaunty K."/>
            <person name="Do C.B."/>
            <person name="Ebling H."/>
            <person name="Edwards K."/>
            <person name="Eickbush T."/>
            <person name="Evans J.D."/>
            <person name="Filipski A."/>
            <person name="Findeiss S."/>
            <person name="Freyhult E."/>
            <person name="Fulton L."/>
            <person name="Fulton R."/>
            <person name="Garcia A.C."/>
            <person name="Gardiner A."/>
            <person name="Garfield D.A."/>
            <person name="Garvin B.E."/>
            <person name="Gibson G."/>
            <person name="Gilbert D."/>
            <person name="Gnerre S."/>
            <person name="Godfrey J."/>
            <person name="Good R."/>
            <person name="Gotea V."/>
            <person name="Gravely B."/>
            <person name="Greenberg A.J."/>
            <person name="Griffiths-Jones S."/>
            <person name="Gross S."/>
            <person name="Guigo R."/>
            <person name="Gustafson E.A."/>
            <person name="Haerty W."/>
            <person name="Hahn M.W."/>
            <person name="Halligan D.L."/>
            <person name="Halpern A.L."/>
            <person name="Halter G.M."/>
            <person name="Han M.V."/>
            <person name="Heger A."/>
            <person name="Hillier L."/>
            <person name="Hinrichs A.S."/>
            <person name="Holmes I."/>
            <person name="Hoskins R.A."/>
            <person name="Hubisz M.J."/>
            <person name="Hultmark D."/>
            <person name="Huntley M.A."/>
            <person name="Jaffe D.B."/>
            <person name="Jagadeeshan S."/>
            <person name="Jeck W.R."/>
            <person name="Johnson J."/>
            <person name="Jones C.D."/>
            <person name="Jordan W.C."/>
            <person name="Karpen G.H."/>
            <person name="Kataoka E."/>
            <person name="Keightley P.D."/>
            <person name="Kheradpour P."/>
            <person name="Kirkness E.F."/>
            <person name="Koerich L.B."/>
            <person name="Kristiansen K."/>
            <person name="Kudrna D."/>
            <person name="Kulathinal R.J."/>
            <person name="Kumar S."/>
            <person name="Kwok R."/>
            <person name="Lander E."/>
            <person name="Langley C.H."/>
            <person name="Lapoint R."/>
            <person name="Lazzaro B.P."/>
            <person name="Lee S.J."/>
            <person name="Levesque L."/>
            <person name="Li R."/>
            <person name="Lin C.F."/>
            <person name="Lin M.F."/>
            <person name="Lindblad-Toh K."/>
            <person name="Llopart A."/>
            <person name="Long M."/>
            <person name="Low L."/>
            <person name="Lozovsky E."/>
            <person name="Lu J."/>
            <person name="Luo M."/>
            <person name="Machado C.A."/>
            <person name="Makalowski W."/>
            <person name="Marzo M."/>
            <person name="Matsuda M."/>
            <person name="Matzkin L."/>
            <person name="McAllister B."/>
            <person name="McBride C.S."/>
            <person name="McKernan B."/>
            <person name="McKernan K."/>
            <person name="Mendez-Lago M."/>
            <person name="Minx P."/>
            <person name="Mollenhauer M.U."/>
            <person name="Montooth K."/>
            <person name="Mount S.M."/>
            <person name="Mu X."/>
            <person name="Myers E."/>
            <person name="Negre B."/>
            <person name="Newfeld S."/>
            <person name="Nielsen R."/>
            <person name="Noor M.A."/>
            <person name="O'Grady P."/>
            <person name="Pachter L."/>
            <person name="Papaceit M."/>
            <person name="Parisi M.J."/>
            <person name="Parisi M."/>
            <person name="Parts L."/>
            <person name="Pedersen J.S."/>
            <person name="Pesole G."/>
            <person name="Phillippy A.M."/>
            <person name="Ponting C.P."/>
            <person name="Pop M."/>
            <person name="Porcelli D."/>
            <person name="Powell J.R."/>
            <person name="Prohaska S."/>
            <person name="Pruitt K."/>
            <person name="Puig M."/>
            <person name="Quesneville H."/>
            <person name="Ram K.R."/>
            <person name="Rand D."/>
            <person name="Rasmussen M.D."/>
            <person name="Reed L.K."/>
            <person name="Reenan R."/>
            <person name="Reily A."/>
            <person name="Remington K.A."/>
            <person name="Rieger T.T."/>
            <person name="Ritchie M.G."/>
            <person name="Robin C."/>
            <person name="Rogers Y.H."/>
            <person name="Rohde C."/>
            <person name="Rozas J."/>
            <person name="Rubenfield M.J."/>
            <person name="Ruiz A."/>
            <person name="Russo S."/>
            <person name="Salzberg S.L."/>
            <person name="Sanchez-Gracia A."/>
            <person name="Saranga D.J."/>
            <person name="Sato H."/>
            <person name="Schaeffer S.W."/>
            <person name="Schatz M.C."/>
            <person name="Schlenke T."/>
            <person name="Schwartz R."/>
            <person name="Segarra C."/>
            <person name="Singh R.S."/>
            <person name="Sirot L."/>
            <person name="Sirota M."/>
            <person name="Sisneros N.B."/>
            <person name="Smith C.D."/>
            <person name="Smith T.F."/>
            <person name="Spieth J."/>
            <person name="Stage D.E."/>
            <person name="Stark A."/>
            <person name="Stephan W."/>
            <person name="Strausberg R.L."/>
            <person name="Strempel S."/>
            <person name="Sturgill D."/>
            <person name="Sutton G."/>
            <person name="Sutton G.G."/>
            <person name="Tao W."/>
            <person name="Teichmann S."/>
            <person name="Tobari Y.N."/>
            <person name="Tomimura Y."/>
            <person name="Tsolas J.M."/>
            <person name="Valente V.L."/>
            <person name="Venter E."/>
            <person name="Venter J.C."/>
            <person name="Vicario S."/>
            <person name="Vieira F.G."/>
            <person name="Vilella A.J."/>
            <person name="Villasante A."/>
            <person name="Walenz B."/>
            <person name="Wang J."/>
            <person name="Wasserman M."/>
            <person name="Watts T."/>
            <person name="Wilson D."/>
            <person name="Wilson R.K."/>
            <person name="Wing R.A."/>
            <person name="Wolfner M.F."/>
            <person name="Wong A."/>
            <person name="Wong G.K."/>
            <person name="Wu C.I."/>
            <person name="Wu G."/>
            <person name="Yamamoto D."/>
            <person name="Yang H.P."/>
            <person name="Yang S.P."/>
            <person name="Yorke J.A."/>
            <person name="Yoshida K."/>
            <person name="Zdobnov E."/>
            <person name="Zhang P."/>
            <person name="Zhang Y."/>
            <person name="Zimin A.V."/>
            <person name="Baldwin J."/>
            <person name="Abdouelleil A."/>
            <person name="Abdulkadir J."/>
            <person name="Abebe A."/>
            <person name="Abera B."/>
            <person name="Abreu J."/>
            <person name="Acer S.C."/>
            <person name="Aftuck L."/>
            <person name="Alexander A."/>
            <person name="An P."/>
            <person name="Anderson E."/>
            <person name="Anderson S."/>
            <person name="Arachi H."/>
            <person name="Azer M."/>
            <person name="Bachantsang P."/>
            <person name="Barry A."/>
            <person name="Bayul T."/>
            <person name="Berlin A."/>
            <person name="Bessette D."/>
            <person name="Bloom T."/>
            <person name="Blye J."/>
            <person name="Boguslavskiy L."/>
            <person name="Bonnet C."/>
            <person name="Boukhgalter B."/>
            <person name="Bourzgui I."/>
            <person name="Brown A."/>
            <person name="Cahill P."/>
            <person name="Channer S."/>
            <person name="Cheshatsang Y."/>
            <person name="Chuda L."/>
            <person name="Citroen M."/>
            <person name="Collymore A."/>
            <person name="Cooke P."/>
            <person name="Costello M."/>
            <person name="D'Aco K."/>
            <person name="Daza R."/>
            <person name="De Haan G."/>
            <person name="DeGray S."/>
            <person name="DeMaso C."/>
            <person name="Dhargay N."/>
            <person name="Dooley K."/>
            <person name="Dooley E."/>
            <person name="Doricent M."/>
            <person name="Dorje P."/>
            <person name="Dorjee K."/>
            <person name="Dupes A."/>
            <person name="Elong R."/>
            <person name="Falk J."/>
            <person name="Farina A."/>
            <person name="Faro S."/>
            <person name="Ferguson D."/>
            <person name="Fisher S."/>
            <person name="Foley C.D."/>
            <person name="Franke A."/>
            <person name="Friedrich D."/>
            <person name="Gadbois L."/>
            <person name="Gearin G."/>
            <person name="Gearin C.R."/>
            <person name="Giannoukos G."/>
            <person name="Goode T."/>
            <person name="Graham J."/>
            <person name="Grandbois E."/>
            <person name="Grewal S."/>
            <person name="Gyaltsen K."/>
            <person name="Hafez N."/>
            <person name="Hagos B."/>
            <person name="Hall J."/>
            <person name="Henson C."/>
            <person name="Hollinger A."/>
            <person name="Honan T."/>
            <person name="Huard M.D."/>
            <person name="Hughes L."/>
            <person name="Hurhula B."/>
            <person name="Husby M.E."/>
            <person name="Kamat A."/>
            <person name="Kanga B."/>
            <person name="Kashin S."/>
            <person name="Khazanovich D."/>
            <person name="Kisner P."/>
            <person name="Lance K."/>
            <person name="Lara M."/>
            <person name="Lee W."/>
            <person name="Lennon N."/>
            <person name="Letendre F."/>
            <person name="LeVine R."/>
            <person name="Lipovsky A."/>
            <person name="Liu X."/>
            <person name="Liu J."/>
            <person name="Liu S."/>
            <person name="Lokyitsang T."/>
            <person name="Lokyitsang Y."/>
            <person name="Lubonja R."/>
            <person name="Lui A."/>
            <person name="MacDonald P."/>
            <person name="Magnisalis V."/>
            <person name="Maru K."/>
            <person name="Matthews C."/>
            <person name="McCusker W."/>
            <person name="McDonough S."/>
            <person name="Mehta T."/>
            <person name="Meldrim J."/>
            <person name="Meneus L."/>
            <person name="Mihai O."/>
            <person name="Mihalev A."/>
            <person name="Mihova T."/>
            <person name="Mittelman R."/>
            <person name="Mlenga V."/>
            <person name="Montmayeur A."/>
            <person name="Mulrain L."/>
            <person name="Navidi A."/>
            <person name="Naylor J."/>
            <person name="Negash T."/>
            <person name="Nguyen T."/>
            <person name="Nguyen N."/>
            <person name="Nicol R."/>
            <person name="Norbu C."/>
            <person name="Norbu N."/>
            <person name="Novod N."/>
            <person name="O'Neill B."/>
            <person name="Osman S."/>
            <person name="Markiewicz E."/>
            <person name="Oyono O.L."/>
            <person name="Patti C."/>
            <person name="Phunkhang P."/>
            <person name="Pierre F."/>
            <person name="Priest M."/>
            <person name="Raghuraman S."/>
            <person name="Rege F."/>
            <person name="Reyes R."/>
            <person name="Rise C."/>
            <person name="Rogov P."/>
            <person name="Ross K."/>
            <person name="Ryan E."/>
            <person name="Settipalli S."/>
            <person name="Shea T."/>
            <person name="Sherpa N."/>
            <person name="Shi L."/>
            <person name="Shih D."/>
            <person name="Sparrow T."/>
            <person name="Spaulding J."/>
            <person name="Stalker J."/>
            <person name="Stange-Thomann N."/>
            <person name="Stavropoulos S."/>
            <person name="Stone C."/>
            <person name="Strader C."/>
            <person name="Tesfaye S."/>
            <person name="Thomson T."/>
            <person name="Thoulutsang Y."/>
            <person name="Thoulutsang D."/>
            <person name="Topham K."/>
            <person name="Topping I."/>
            <person name="Tsamla T."/>
            <person name="Vassiliev H."/>
            <person name="Vo A."/>
            <person name="Wangchuk T."/>
            <person name="Wangdi T."/>
            <person name="Weiand M."/>
            <person name="Wilkinson J."/>
            <person name="Wilson A."/>
            <person name="Yadav S."/>
            <person name="Young G."/>
            <person name="Yu Q."/>
            <person name="Zembek L."/>
            <person name="Zhong D."/>
            <person name="Zimmer A."/>
            <person name="Zwirko Z."/>
            <person name="Jaffe D.B."/>
            <person name="Alvarez P."/>
            <person name="Brockman W."/>
            <person name="Butler J."/>
            <person name="Chin C."/>
            <person name="Gnerre S."/>
            <person name="Grabherr M."/>
            <person name="Kleber M."/>
            <person name="Mauceli E."/>
            <person name="MacCallum I."/>
        </authorList>
    </citation>
    <scope>NUCLEOTIDE SEQUENCE [LARGE SCALE GENOMIC DNA]</scope>
    <source>
        <strain evidence="3">Tucson 14024-0371.13</strain>
    </source>
</reference>